<feature type="transmembrane region" description="Helical" evidence="7">
    <location>
        <begin position="141"/>
        <end position="162"/>
    </location>
</feature>
<keyword evidence="3" id="KW-1003">Cell membrane</keyword>
<feature type="transmembrane region" description="Helical" evidence="7">
    <location>
        <begin position="254"/>
        <end position="274"/>
    </location>
</feature>
<comment type="caution">
    <text evidence="8">The sequence shown here is derived from an EMBL/GenBank/DDBJ whole genome shotgun (WGS) entry which is preliminary data.</text>
</comment>
<organism evidence="8 9">
    <name type="scientific">Ignisphaera aggregans</name>
    <dbReference type="NCBI Taxonomy" id="334771"/>
    <lineage>
        <taxon>Archaea</taxon>
        <taxon>Thermoproteota</taxon>
        <taxon>Thermoprotei</taxon>
        <taxon>Desulfurococcales</taxon>
        <taxon>Desulfurococcaceae</taxon>
        <taxon>Ignisphaera</taxon>
    </lineage>
</organism>
<evidence type="ECO:0000256" key="7">
    <source>
        <dbReference type="SAM" id="Phobius"/>
    </source>
</evidence>
<reference evidence="8" key="1">
    <citation type="journal article" date="2020" name="ISME J.">
        <title>Gammaproteobacteria mediating utilization of methyl-, sulfur- and petroleum organic compounds in deep ocean hydrothermal plumes.</title>
        <authorList>
            <person name="Zhou Z."/>
            <person name="Liu Y."/>
            <person name="Pan J."/>
            <person name="Cron B.R."/>
            <person name="Toner B.M."/>
            <person name="Anantharaman K."/>
            <person name="Breier J.A."/>
            <person name="Dick G.J."/>
            <person name="Li M."/>
        </authorList>
    </citation>
    <scope>NUCLEOTIDE SEQUENCE</scope>
    <source>
        <strain evidence="8">SZUA-1435</strain>
    </source>
</reference>
<feature type="transmembrane region" description="Helical" evidence="7">
    <location>
        <begin position="168"/>
        <end position="187"/>
    </location>
</feature>
<dbReference type="Gene3D" id="1.20.1250.20">
    <property type="entry name" value="MFS general substrate transporter like domains"/>
    <property type="match status" value="2"/>
</dbReference>
<evidence type="ECO:0000313" key="8">
    <source>
        <dbReference type="EMBL" id="HIP57633.1"/>
    </source>
</evidence>
<evidence type="ECO:0000256" key="5">
    <source>
        <dbReference type="ARBA" id="ARBA00022989"/>
    </source>
</evidence>
<gene>
    <name evidence="8" type="ORF">EYH02_06200</name>
</gene>
<evidence type="ECO:0000256" key="3">
    <source>
        <dbReference type="ARBA" id="ARBA00022475"/>
    </source>
</evidence>
<feature type="transmembrane region" description="Helical" evidence="7">
    <location>
        <begin position="343"/>
        <end position="365"/>
    </location>
</feature>
<feature type="transmembrane region" description="Helical" evidence="7">
    <location>
        <begin position="286"/>
        <end position="306"/>
    </location>
</feature>
<dbReference type="PANTHER" id="PTHR23517">
    <property type="entry name" value="RESISTANCE PROTEIN MDTM, PUTATIVE-RELATED-RELATED"/>
    <property type="match status" value="1"/>
</dbReference>
<feature type="transmembrane region" description="Helical" evidence="7">
    <location>
        <begin position="106"/>
        <end position="129"/>
    </location>
</feature>
<evidence type="ECO:0000256" key="4">
    <source>
        <dbReference type="ARBA" id="ARBA00022692"/>
    </source>
</evidence>
<keyword evidence="6 7" id="KW-0472">Membrane</keyword>
<protein>
    <submittedName>
        <fullName evidence="8">MFS transporter</fullName>
    </submittedName>
</protein>
<proteinExistence type="predicted"/>
<dbReference type="InterPro" id="IPR036259">
    <property type="entry name" value="MFS_trans_sf"/>
</dbReference>
<evidence type="ECO:0000313" key="9">
    <source>
        <dbReference type="Proteomes" id="UP000605805"/>
    </source>
</evidence>
<evidence type="ECO:0000256" key="6">
    <source>
        <dbReference type="ARBA" id="ARBA00023136"/>
    </source>
</evidence>
<dbReference type="GO" id="GO:0005886">
    <property type="term" value="C:plasma membrane"/>
    <property type="evidence" value="ECO:0007669"/>
    <property type="project" value="UniProtKB-SubCell"/>
</dbReference>
<name>A0A832YYP2_9CREN</name>
<dbReference type="InterPro" id="IPR050171">
    <property type="entry name" value="MFS_Transporters"/>
</dbReference>
<dbReference type="GO" id="GO:0022857">
    <property type="term" value="F:transmembrane transporter activity"/>
    <property type="evidence" value="ECO:0007669"/>
    <property type="project" value="InterPro"/>
</dbReference>
<feature type="transmembrane region" description="Helical" evidence="7">
    <location>
        <begin position="208"/>
        <end position="234"/>
    </location>
</feature>
<dbReference type="SUPFAM" id="SSF103473">
    <property type="entry name" value="MFS general substrate transporter"/>
    <property type="match status" value="1"/>
</dbReference>
<feature type="transmembrane region" description="Helical" evidence="7">
    <location>
        <begin position="371"/>
        <end position="394"/>
    </location>
</feature>
<sequence length="397" mass="43118">MSTIGCNTMLRNVAELWLKIYIAASFIHSAAWGLYFAFTRFYIVNELGGGYTALLLLTGAEWGLPALSIIWGALADRCGRRRFVLLGATGACAFIISTYVTDPIPFVIVLSYASLAWGLAWPSVLAPILSSSESVGYRYGLFTIGSAIGWSIGSSAMGFIYNHLGPCGVLYSIALLYAASYLLYTLFFPRSYAQLQSAGTYSKAFLRIVMRILLLLIAIALTTFGIEVSFNVMAVKLRSEISEVFSHIDREANTILFGILYGGLTAILSIPARIIAGKIVDRWDPLWLFITVNVIYAMYIMGLALSHGVVTIILWQIPLYPFYDVSVYTATSRYASTELKAGIAGATLAAQSVGGLIVALVGPVIDVMGVGFAMFIAYLATIISAIICLIFIYLRSS</sequence>
<dbReference type="Pfam" id="PF07690">
    <property type="entry name" value="MFS_1"/>
    <property type="match status" value="1"/>
</dbReference>
<evidence type="ECO:0000256" key="2">
    <source>
        <dbReference type="ARBA" id="ARBA00022448"/>
    </source>
</evidence>
<accession>A0A832YYP2</accession>
<keyword evidence="5 7" id="KW-1133">Transmembrane helix</keyword>
<keyword evidence="4 7" id="KW-0812">Transmembrane</keyword>
<evidence type="ECO:0000256" key="1">
    <source>
        <dbReference type="ARBA" id="ARBA00004651"/>
    </source>
</evidence>
<feature type="transmembrane region" description="Helical" evidence="7">
    <location>
        <begin position="20"/>
        <end position="43"/>
    </location>
</feature>
<dbReference type="Proteomes" id="UP000605805">
    <property type="component" value="Unassembled WGS sequence"/>
</dbReference>
<dbReference type="AlphaFoldDB" id="A0A832YYP2"/>
<comment type="subcellular location">
    <subcellularLocation>
        <location evidence="1">Cell membrane</location>
        <topology evidence="1">Multi-pass membrane protein</topology>
    </subcellularLocation>
</comment>
<keyword evidence="2" id="KW-0813">Transport</keyword>
<dbReference type="InterPro" id="IPR011701">
    <property type="entry name" value="MFS"/>
</dbReference>
<feature type="transmembrane region" description="Helical" evidence="7">
    <location>
        <begin position="83"/>
        <end position="100"/>
    </location>
</feature>
<feature type="transmembrane region" description="Helical" evidence="7">
    <location>
        <begin position="49"/>
        <end position="71"/>
    </location>
</feature>
<dbReference type="EMBL" id="DQTV01000124">
    <property type="protein sequence ID" value="HIP57633.1"/>
    <property type="molecule type" value="Genomic_DNA"/>
</dbReference>